<reference evidence="11 12" key="1">
    <citation type="submission" date="2014-02" db="EMBL/GenBank/DDBJ databases">
        <title>Transposable element dynamics among asymbiotic and ectomycorrhizal Amanita fungi.</title>
        <authorList>
            <consortium name="DOE Joint Genome Institute"/>
            <person name="Hess J."/>
            <person name="Skrede I."/>
            <person name="Wolfe B."/>
            <person name="LaButti K."/>
            <person name="Ohm R.A."/>
            <person name="Grigoriev I.V."/>
            <person name="Pringle A."/>
        </authorList>
    </citation>
    <scope>NUCLEOTIDE SEQUENCE [LARGE SCALE GENOMIC DNA]</scope>
    <source>
        <strain evidence="11 12">SKay4041</strain>
    </source>
</reference>
<evidence type="ECO:0000313" key="12">
    <source>
        <dbReference type="Proteomes" id="UP000242287"/>
    </source>
</evidence>
<accession>A0A2A9NPX6</accession>
<dbReference type="InterPro" id="IPR003661">
    <property type="entry name" value="HisK_dim/P_dom"/>
</dbReference>
<dbReference type="SUPFAM" id="SSF52172">
    <property type="entry name" value="CheY-like"/>
    <property type="match status" value="1"/>
</dbReference>
<dbReference type="OrthoDB" id="60033at2759"/>
<dbReference type="SUPFAM" id="SSF47384">
    <property type="entry name" value="Homodimeric domain of signal transducing histidine kinase"/>
    <property type="match status" value="1"/>
</dbReference>
<evidence type="ECO:0000256" key="3">
    <source>
        <dbReference type="ARBA" id="ARBA00022553"/>
    </source>
</evidence>
<comment type="catalytic activity">
    <reaction evidence="1">
        <text>ATP + protein L-histidine = ADP + protein N-phospho-L-histidine.</text>
        <dbReference type="EC" id="2.7.13.3"/>
    </reaction>
</comment>
<keyword evidence="8" id="KW-0472">Membrane</keyword>
<dbReference type="EMBL" id="KZ302007">
    <property type="protein sequence ID" value="PFH50297.1"/>
    <property type="molecule type" value="Genomic_DNA"/>
</dbReference>
<feature type="transmembrane region" description="Helical" evidence="8">
    <location>
        <begin position="382"/>
        <end position="398"/>
    </location>
</feature>
<dbReference type="InterPro" id="IPR005467">
    <property type="entry name" value="His_kinase_dom"/>
</dbReference>
<gene>
    <name evidence="11" type="ORF">AMATHDRAFT_61349</name>
</gene>
<evidence type="ECO:0000256" key="6">
    <source>
        <dbReference type="PROSITE-ProRule" id="PRU00169"/>
    </source>
</evidence>
<keyword evidence="5" id="KW-0418">Kinase</keyword>
<dbReference type="InterPro" id="IPR036097">
    <property type="entry name" value="HisK_dim/P_sf"/>
</dbReference>
<feature type="transmembrane region" description="Helical" evidence="8">
    <location>
        <begin position="260"/>
        <end position="279"/>
    </location>
</feature>
<dbReference type="PANTHER" id="PTHR43047">
    <property type="entry name" value="TWO-COMPONENT HISTIDINE PROTEIN KINASE"/>
    <property type="match status" value="1"/>
</dbReference>
<keyword evidence="8" id="KW-0812">Transmembrane</keyword>
<dbReference type="Gene3D" id="3.30.565.10">
    <property type="entry name" value="Histidine kinase-like ATPase, C-terminal domain"/>
    <property type="match status" value="1"/>
</dbReference>
<sequence>MRLWLSRPRSAPPAREPIQWVRDVEKSVSQDLKSFEPSSTSTTRTPSIASHLEDSLPFPAIQNVPGKVSPRRYTPSRPKYWNGLRTHWSRFIKQIESGANPSNSSSIFLEESLVADECVSESGDNDTPQQEGDEVNQVVVDRSWTDDESSASQSEQPINPEKFDVLHFPCDPSDDHHDHMPASRWNTWTLGNVRWRIWLGTVKFFCTNYADERLEHLYAQESWFLKKSLAIWASLWLIMNWILGVIFVPKSPYMYLLDKIFYFSVAPILSIPITFMVIYDWPRDRPIIYQLVLVVSIWIWSFYQIIFIIYCGFYSVSPGTATTGRCQDRDFLGTFYYTTSLQVIALFGLNMNRLPAAVGALCFFIFTTATIVPVRISWARSMINIFVFHSFVLFVHYMRERSERRLFKLRDRLKTQYKATQKAQINERRAAESKRRLTSYVFHEVRVPLHTAFLAAQYLEASGKISQEQELEFSALSGSLSMMSKVLNDVLDFHRLDSGKFETVSRPYAFHQIMRSLFIPLQLNTEARGLKLVTNLDPMIDRVARQASYEALGESPEAIKKHLEEHKKVDGIVTGDETRLRQIVTNLTSNACKFTPQGGKISISTKLLLPTQTTGTDSVPDTRALAPGVSVNSGNGNVYRLSASRLNMHDMQQEPAATPSLDRIVVRIEITDTGCGIKASDLAHGRLFSAFNQTEEGKQQGGKGTGLGLALVRQIVKLSGGRLGVKSKLGVGSTFWVELPLGIGSKALNIQRPFNQLEKPLGSDVDVHPLFENRPYLFKNHLATTVDVAAFEATTLMDPKLAISARKMPNTTAAASTLLNKEQKVAMSEVSTSGVSLPARQPSAKESLSNLERNETAAMPTTTAITVTKIDEDAIEEEEEGCEALQEKEEIEVKAKAEAEVPDASSGSISSRSEGEQTETERGKSFTPPVQEARPSRPGAEVIGASEARPTFVQIPKQTFAFEPHPSSYSNRSVASSVLVEFDKNPTRASRSVSKPAVNIEAGMPVLVVDDDQLTRKMLERILHLQGCRVSLAENGEVALRMILRGVGSRASSSASTPVQTPVEEGSEGEKDGPILERKEGAGQERYALVFLDNHMPVLSGVSMVQKLRAMGRKDFIVGVTGNALLSDQQEYLEAGADRVLTKPVTLSSIQDILAIANERRKREAAVGPETP</sequence>
<feature type="domain" description="Histidine kinase" evidence="9">
    <location>
        <begin position="440"/>
        <end position="743"/>
    </location>
</feature>
<feature type="transmembrane region" description="Helical" evidence="8">
    <location>
        <begin position="331"/>
        <end position="349"/>
    </location>
</feature>
<evidence type="ECO:0000256" key="1">
    <source>
        <dbReference type="ARBA" id="ARBA00000085"/>
    </source>
</evidence>
<dbReference type="GO" id="GO:0000155">
    <property type="term" value="F:phosphorelay sensor kinase activity"/>
    <property type="evidence" value="ECO:0007669"/>
    <property type="project" value="InterPro"/>
</dbReference>
<feature type="region of interest" description="Disordered" evidence="7">
    <location>
        <begin position="832"/>
        <end position="859"/>
    </location>
</feature>
<feature type="transmembrane region" description="Helical" evidence="8">
    <location>
        <begin position="291"/>
        <end position="316"/>
    </location>
</feature>
<feature type="domain" description="Response regulatory" evidence="10">
    <location>
        <begin position="1005"/>
        <end position="1158"/>
    </location>
</feature>
<evidence type="ECO:0000259" key="10">
    <source>
        <dbReference type="PROSITE" id="PS50110"/>
    </source>
</evidence>
<dbReference type="InterPro" id="IPR036890">
    <property type="entry name" value="HATPase_C_sf"/>
</dbReference>
<dbReference type="Proteomes" id="UP000242287">
    <property type="component" value="Unassembled WGS sequence"/>
</dbReference>
<keyword evidence="3 6" id="KW-0597">Phosphoprotein</keyword>
<evidence type="ECO:0000256" key="2">
    <source>
        <dbReference type="ARBA" id="ARBA00012438"/>
    </source>
</evidence>
<feature type="region of interest" description="Disordered" evidence="7">
    <location>
        <begin position="1051"/>
        <end position="1076"/>
    </location>
</feature>
<dbReference type="Gene3D" id="1.10.287.130">
    <property type="match status" value="1"/>
</dbReference>
<dbReference type="EC" id="2.7.13.3" evidence="2"/>
<dbReference type="Pfam" id="PF00072">
    <property type="entry name" value="Response_reg"/>
    <property type="match status" value="1"/>
</dbReference>
<dbReference type="CDD" id="cd17546">
    <property type="entry name" value="REC_hyHK_CKI1_RcsC-like"/>
    <property type="match status" value="1"/>
</dbReference>
<dbReference type="Pfam" id="PF02518">
    <property type="entry name" value="HATPase_c"/>
    <property type="match status" value="1"/>
</dbReference>
<proteinExistence type="predicted"/>
<evidence type="ECO:0000256" key="8">
    <source>
        <dbReference type="SAM" id="Phobius"/>
    </source>
</evidence>
<evidence type="ECO:0000313" key="11">
    <source>
        <dbReference type="EMBL" id="PFH50297.1"/>
    </source>
</evidence>
<dbReference type="Pfam" id="PF00512">
    <property type="entry name" value="HisKA"/>
    <property type="match status" value="1"/>
</dbReference>
<dbReference type="SMART" id="SM00388">
    <property type="entry name" value="HisKA"/>
    <property type="match status" value="1"/>
</dbReference>
<feature type="modified residue" description="4-aspartylphosphate" evidence="6">
    <location>
        <position position="1093"/>
    </location>
</feature>
<keyword evidence="4" id="KW-0808">Transferase</keyword>
<dbReference type="PRINTS" id="PR00344">
    <property type="entry name" value="BCTRLSENSOR"/>
</dbReference>
<dbReference type="InterPro" id="IPR004358">
    <property type="entry name" value="Sig_transdc_His_kin-like_C"/>
</dbReference>
<dbReference type="InterPro" id="IPR001789">
    <property type="entry name" value="Sig_transdc_resp-reg_receiver"/>
</dbReference>
<dbReference type="Gene3D" id="3.40.50.2300">
    <property type="match status" value="1"/>
</dbReference>
<feature type="region of interest" description="Disordered" evidence="7">
    <location>
        <begin position="896"/>
        <end position="937"/>
    </location>
</feature>
<dbReference type="SMART" id="SM00387">
    <property type="entry name" value="HATPase_c"/>
    <property type="match status" value="1"/>
</dbReference>
<dbReference type="STRING" id="703135.A0A2A9NPX6"/>
<keyword evidence="12" id="KW-1185">Reference proteome</keyword>
<evidence type="ECO:0000256" key="7">
    <source>
        <dbReference type="SAM" id="MobiDB-lite"/>
    </source>
</evidence>
<organism evidence="11 12">
    <name type="scientific">Amanita thiersii Skay4041</name>
    <dbReference type="NCBI Taxonomy" id="703135"/>
    <lineage>
        <taxon>Eukaryota</taxon>
        <taxon>Fungi</taxon>
        <taxon>Dikarya</taxon>
        <taxon>Basidiomycota</taxon>
        <taxon>Agaricomycotina</taxon>
        <taxon>Agaricomycetes</taxon>
        <taxon>Agaricomycetidae</taxon>
        <taxon>Agaricales</taxon>
        <taxon>Pluteineae</taxon>
        <taxon>Amanitaceae</taxon>
        <taxon>Amanita</taxon>
    </lineage>
</organism>
<feature type="transmembrane region" description="Helical" evidence="8">
    <location>
        <begin position="356"/>
        <end position="376"/>
    </location>
</feature>
<dbReference type="PROSITE" id="PS50109">
    <property type="entry name" value="HIS_KIN"/>
    <property type="match status" value="1"/>
</dbReference>
<dbReference type="SMART" id="SM00448">
    <property type="entry name" value="REC"/>
    <property type="match status" value="1"/>
</dbReference>
<dbReference type="PROSITE" id="PS50110">
    <property type="entry name" value="RESPONSE_REGULATORY"/>
    <property type="match status" value="1"/>
</dbReference>
<dbReference type="SUPFAM" id="SSF55874">
    <property type="entry name" value="ATPase domain of HSP90 chaperone/DNA topoisomerase II/histidine kinase"/>
    <property type="match status" value="1"/>
</dbReference>
<evidence type="ECO:0000256" key="4">
    <source>
        <dbReference type="ARBA" id="ARBA00022679"/>
    </source>
</evidence>
<keyword evidence="8" id="KW-1133">Transmembrane helix</keyword>
<dbReference type="AlphaFoldDB" id="A0A2A9NPX6"/>
<feature type="transmembrane region" description="Helical" evidence="8">
    <location>
        <begin position="229"/>
        <end position="248"/>
    </location>
</feature>
<name>A0A2A9NPX6_9AGAR</name>
<dbReference type="GO" id="GO:0005886">
    <property type="term" value="C:plasma membrane"/>
    <property type="evidence" value="ECO:0007669"/>
    <property type="project" value="TreeGrafter"/>
</dbReference>
<dbReference type="InterPro" id="IPR003594">
    <property type="entry name" value="HATPase_dom"/>
</dbReference>
<dbReference type="GO" id="GO:0009927">
    <property type="term" value="F:histidine phosphotransfer kinase activity"/>
    <property type="evidence" value="ECO:0007669"/>
    <property type="project" value="TreeGrafter"/>
</dbReference>
<protein>
    <recommendedName>
        <fullName evidence="2">histidine kinase</fullName>
        <ecNumber evidence="2">2.7.13.3</ecNumber>
    </recommendedName>
</protein>
<dbReference type="InterPro" id="IPR011006">
    <property type="entry name" value="CheY-like_superfamily"/>
</dbReference>
<evidence type="ECO:0000256" key="5">
    <source>
        <dbReference type="ARBA" id="ARBA00022777"/>
    </source>
</evidence>
<feature type="compositionally biased region" description="Basic and acidic residues" evidence="7">
    <location>
        <begin position="913"/>
        <end position="924"/>
    </location>
</feature>
<dbReference type="PANTHER" id="PTHR43047:SF66">
    <property type="entry name" value="HISKA"/>
    <property type="match status" value="1"/>
</dbReference>
<dbReference type="CDD" id="cd00082">
    <property type="entry name" value="HisKA"/>
    <property type="match status" value="1"/>
</dbReference>
<evidence type="ECO:0000259" key="9">
    <source>
        <dbReference type="PROSITE" id="PS50109"/>
    </source>
</evidence>